<keyword evidence="4" id="KW-0238">DNA-binding</keyword>
<feature type="compositionally biased region" description="Polar residues" evidence="8">
    <location>
        <begin position="186"/>
        <end position="195"/>
    </location>
</feature>
<proteinExistence type="predicted"/>
<dbReference type="Proteomes" id="UP000054266">
    <property type="component" value="Unassembled WGS sequence"/>
</dbReference>
<dbReference type="InterPro" id="IPR036236">
    <property type="entry name" value="Znf_C2H2_sf"/>
</dbReference>
<keyword evidence="2" id="KW-0862">Zinc</keyword>
<dbReference type="CDD" id="cd12148">
    <property type="entry name" value="fungal_TF_MHR"/>
    <property type="match status" value="1"/>
</dbReference>
<dbReference type="InterPro" id="IPR001138">
    <property type="entry name" value="Zn2Cys6_DnaBD"/>
</dbReference>
<evidence type="ECO:0000259" key="9">
    <source>
        <dbReference type="PROSITE" id="PS50048"/>
    </source>
</evidence>
<evidence type="ECO:0000256" key="6">
    <source>
        <dbReference type="ARBA" id="ARBA00023242"/>
    </source>
</evidence>
<dbReference type="PROSITE" id="PS50048">
    <property type="entry name" value="ZN2_CY6_FUNGAL_2"/>
    <property type="match status" value="1"/>
</dbReference>
<dbReference type="AlphaFoldDB" id="A0A0D2E2C6"/>
<keyword evidence="1" id="KW-0479">Metal-binding</keyword>
<evidence type="ECO:0008006" key="13">
    <source>
        <dbReference type="Google" id="ProtNLM"/>
    </source>
</evidence>
<keyword evidence="7" id="KW-0863">Zinc-finger</keyword>
<dbReference type="GO" id="GO:0006351">
    <property type="term" value="P:DNA-templated transcription"/>
    <property type="evidence" value="ECO:0007669"/>
    <property type="project" value="InterPro"/>
</dbReference>
<dbReference type="PROSITE" id="PS00028">
    <property type="entry name" value="ZINC_FINGER_C2H2_1"/>
    <property type="match status" value="2"/>
</dbReference>
<dbReference type="PANTHER" id="PTHR47660:SF7">
    <property type="entry name" value="TRANSCRIPTION FACTOR WITH C2H2 AND ZN(2)-CYS(6) DNA BINDING DOMAIN (EUROFUNG)"/>
    <property type="match status" value="1"/>
</dbReference>
<protein>
    <recommendedName>
        <fullName evidence="13">C2H2-type domain-containing protein</fullName>
    </recommendedName>
</protein>
<evidence type="ECO:0000313" key="11">
    <source>
        <dbReference type="EMBL" id="KIW68452.1"/>
    </source>
</evidence>
<feature type="domain" description="C2H2-type" evidence="10">
    <location>
        <begin position="2"/>
        <end position="29"/>
    </location>
</feature>
<dbReference type="EMBL" id="KN846958">
    <property type="protein sequence ID" value="KIW68452.1"/>
    <property type="molecule type" value="Genomic_DNA"/>
</dbReference>
<keyword evidence="3" id="KW-0805">Transcription regulation</keyword>
<dbReference type="GO" id="GO:0008270">
    <property type="term" value="F:zinc ion binding"/>
    <property type="evidence" value="ECO:0007669"/>
    <property type="project" value="UniProtKB-KW"/>
</dbReference>
<evidence type="ECO:0000256" key="1">
    <source>
        <dbReference type="ARBA" id="ARBA00022723"/>
    </source>
</evidence>
<dbReference type="SMART" id="SM00355">
    <property type="entry name" value="ZnF_C2H2"/>
    <property type="match status" value="2"/>
</dbReference>
<feature type="region of interest" description="Disordered" evidence="8">
    <location>
        <begin position="109"/>
        <end position="195"/>
    </location>
</feature>
<dbReference type="PROSITE" id="PS50157">
    <property type="entry name" value="ZINC_FINGER_C2H2_2"/>
    <property type="match status" value="2"/>
</dbReference>
<feature type="compositionally biased region" description="Polar residues" evidence="8">
    <location>
        <begin position="706"/>
        <end position="719"/>
    </location>
</feature>
<sequence length="943" mass="105075">MFSCNECDKKYASQTSLARHRHNHRRTKQHVCSICHVIFYRSDLLLRHLRLHEKEDGPGKLNNDRVRRRCHTACLRCRELRTKCSGQQPCASCINTGSRCEYTTHGRRISRQVRSQSRLNLDEDPDDLHELDSPGRNVDGDGDEDGLQQDNGDTTDLDDSATSAEFPQLPQSSTRSHMTLAASGTHHGSQLHLQAASNGSLSRQFSLGAGDVHYTAVPEIVSSSQQSIFTFDAESEFASASIGCEPQSQGVLMHLDPFSANGASWPFLHESLFLSNQPAVPFGNLDYPEFEFNGQTILGDTGDPCSLGEQNINFQTITLPAQPTQATGNAGDPVVDDNQIPRPPTPSHAVNSQGLFASCQNLPRPDDTNSDQARIVNELVTYASSFTNLSDHGPKPSAYWASISSRINAAFELSPRPGESDAPTLRYFVDLYFKHFGPLWPLISLRNLELDNMHPLLFLVLTSIGAMYGGRSASSYGVLMHENVRRPLTLAIELDDGEDNLLWLAQARLLTQVAALYFGQSKAFSYSQHLGALLVGQARRMDLFSAIPAENAMKKFRLSKDCMPDTDRLDIWLQLETRRRLAFGIFRGATYLSVLLHTKPLVLMDEIDLTFPTCNAVWRSGPMAPGLCLQMIEHDRSPSAEMRASDVYRIAMDRHEPLPPLDPASHELLMFGLQWPLWQFSRDQEGFSRLTGQPIQAFDPHDAGEDTSSGNTVPGTTPATAKYSEANSIDRPMRQMSDLRTECSRFPMALQKWERALPLVKTFVQTGIDRGSLLSGLVLYHLDYVRLNAPIEKLHQIQYRLADNRPLSEDLVEAVRHWANSPPGHSAAERACTLWSLISREAFVAVCRRAKFNLLAFTALHHCAVLLWAYAGAHKPTDEVSAPALTLAPLSDDEDVPIPVSRSDCSRMLTLFVQLYGLISPARWSSFARAVNVLRRQEFPSSW</sequence>
<keyword evidence="12" id="KW-1185">Reference proteome</keyword>
<evidence type="ECO:0000259" key="10">
    <source>
        <dbReference type="PROSITE" id="PS50157"/>
    </source>
</evidence>
<accession>A0A0D2E2C6</accession>
<organism evidence="11 12">
    <name type="scientific">Phialophora macrospora</name>
    <dbReference type="NCBI Taxonomy" id="1851006"/>
    <lineage>
        <taxon>Eukaryota</taxon>
        <taxon>Fungi</taxon>
        <taxon>Dikarya</taxon>
        <taxon>Ascomycota</taxon>
        <taxon>Pezizomycotina</taxon>
        <taxon>Eurotiomycetes</taxon>
        <taxon>Chaetothyriomycetidae</taxon>
        <taxon>Chaetothyriales</taxon>
        <taxon>Herpotrichiellaceae</taxon>
        <taxon>Phialophora</taxon>
    </lineage>
</organism>
<feature type="region of interest" description="Disordered" evidence="8">
    <location>
        <begin position="699"/>
        <end position="720"/>
    </location>
</feature>
<dbReference type="SMART" id="SM00066">
    <property type="entry name" value="GAL4"/>
    <property type="match status" value="1"/>
</dbReference>
<evidence type="ECO:0000256" key="8">
    <source>
        <dbReference type="SAM" id="MobiDB-lite"/>
    </source>
</evidence>
<name>A0A0D2E2C6_9EURO</name>
<evidence type="ECO:0000256" key="7">
    <source>
        <dbReference type="PROSITE-ProRule" id="PRU00042"/>
    </source>
</evidence>
<evidence type="ECO:0000256" key="3">
    <source>
        <dbReference type="ARBA" id="ARBA00023015"/>
    </source>
</evidence>
<evidence type="ECO:0000256" key="2">
    <source>
        <dbReference type="ARBA" id="ARBA00022833"/>
    </source>
</evidence>
<dbReference type="Pfam" id="PF00172">
    <property type="entry name" value="Zn_clus"/>
    <property type="match status" value="1"/>
</dbReference>
<dbReference type="InterPro" id="IPR007219">
    <property type="entry name" value="XnlR_reg_dom"/>
</dbReference>
<dbReference type="Pfam" id="PF04082">
    <property type="entry name" value="Fungal_trans"/>
    <property type="match status" value="1"/>
</dbReference>
<dbReference type="GO" id="GO:0003677">
    <property type="term" value="F:DNA binding"/>
    <property type="evidence" value="ECO:0007669"/>
    <property type="project" value="UniProtKB-KW"/>
</dbReference>
<reference evidence="11 12" key="1">
    <citation type="submission" date="2015-01" db="EMBL/GenBank/DDBJ databases">
        <title>The Genome Sequence of Capronia semiimmersa CBS27337.</title>
        <authorList>
            <consortium name="The Broad Institute Genomics Platform"/>
            <person name="Cuomo C."/>
            <person name="de Hoog S."/>
            <person name="Gorbushina A."/>
            <person name="Stielow B."/>
            <person name="Teixiera M."/>
            <person name="Abouelleil A."/>
            <person name="Chapman S.B."/>
            <person name="Priest M."/>
            <person name="Young S.K."/>
            <person name="Wortman J."/>
            <person name="Nusbaum C."/>
            <person name="Birren B."/>
        </authorList>
    </citation>
    <scope>NUCLEOTIDE SEQUENCE [LARGE SCALE GENOMIC DNA]</scope>
    <source>
        <strain evidence="11 12">CBS 27337</strain>
    </source>
</reference>
<dbReference type="HOGENOM" id="CLU_006593_0_0_1"/>
<keyword evidence="5" id="KW-0804">Transcription</keyword>
<dbReference type="Gene3D" id="4.10.240.10">
    <property type="entry name" value="Zn(2)-C6 fungal-type DNA-binding domain"/>
    <property type="match status" value="1"/>
</dbReference>
<dbReference type="PANTHER" id="PTHR47660">
    <property type="entry name" value="TRANSCRIPTION FACTOR WITH C2H2 AND ZN(2)-CYS(6) DNA BINDING DOMAIN (EUROFUNG)-RELATED-RELATED"/>
    <property type="match status" value="1"/>
</dbReference>
<dbReference type="SUPFAM" id="SSF57667">
    <property type="entry name" value="beta-beta-alpha zinc fingers"/>
    <property type="match status" value="1"/>
</dbReference>
<feature type="domain" description="C2H2-type" evidence="10">
    <location>
        <begin position="30"/>
        <end position="57"/>
    </location>
</feature>
<dbReference type="Gene3D" id="3.30.160.60">
    <property type="entry name" value="Classic Zinc Finger"/>
    <property type="match status" value="1"/>
</dbReference>
<dbReference type="GO" id="GO:0000981">
    <property type="term" value="F:DNA-binding transcription factor activity, RNA polymerase II-specific"/>
    <property type="evidence" value="ECO:0007669"/>
    <property type="project" value="InterPro"/>
</dbReference>
<dbReference type="SUPFAM" id="SSF57701">
    <property type="entry name" value="Zn2/Cys6 DNA-binding domain"/>
    <property type="match status" value="1"/>
</dbReference>
<keyword evidence="6" id="KW-0539">Nucleus</keyword>
<evidence type="ECO:0000313" key="12">
    <source>
        <dbReference type="Proteomes" id="UP000054266"/>
    </source>
</evidence>
<dbReference type="STRING" id="5601.A0A0D2E2C6"/>
<dbReference type="InterPro" id="IPR036864">
    <property type="entry name" value="Zn2-C6_fun-type_DNA-bd_sf"/>
</dbReference>
<feature type="domain" description="Zn(2)-C6 fungal-type" evidence="9">
    <location>
        <begin position="73"/>
        <end position="102"/>
    </location>
</feature>
<dbReference type="PROSITE" id="PS00463">
    <property type="entry name" value="ZN2_CY6_FUNGAL_1"/>
    <property type="match status" value="1"/>
</dbReference>
<dbReference type="CDD" id="cd00067">
    <property type="entry name" value="GAL4"/>
    <property type="match status" value="1"/>
</dbReference>
<feature type="compositionally biased region" description="Acidic residues" evidence="8">
    <location>
        <begin position="140"/>
        <end position="159"/>
    </location>
</feature>
<dbReference type="Pfam" id="PF00096">
    <property type="entry name" value="zf-C2H2"/>
    <property type="match status" value="2"/>
</dbReference>
<gene>
    <name evidence="11" type="ORF">PV04_04395</name>
</gene>
<evidence type="ECO:0000256" key="4">
    <source>
        <dbReference type="ARBA" id="ARBA00023125"/>
    </source>
</evidence>
<evidence type="ECO:0000256" key="5">
    <source>
        <dbReference type="ARBA" id="ARBA00023163"/>
    </source>
</evidence>
<dbReference type="InterPro" id="IPR013087">
    <property type="entry name" value="Znf_C2H2_type"/>
</dbReference>